<reference evidence="6" key="1">
    <citation type="submission" date="2022-07" db="EMBL/GenBank/DDBJ databases">
        <title>Chromosome-level genome of Muraenolepis orangiensis.</title>
        <authorList>
            <person name="Kim J."/>
        </authorList>
    </citation>
    <scope>NUCLEOTIDE SEQUENCE</scope>
    <source>
        <strain evidence="6">KU_S4_2022</strain>
        <tissue evidence="6">Muscle</tissue>
    </source>
</reference>
<evidence type="ECO:0008006" key="8">
    <source>
        <dbReference type="Google" id="ProtNLM"/>
    </source>
</evidence>
<feature type="compositionally biased region" description="Basic and acidic residues" evidence="5">
    <location>
        <begin position="1"/>
        <end position="30"/>
    </location>
</feature>
<evidence type="ECO:0000256" key="5">
    <source>
        <dbReference type="SAM" id="MobiDB-lite"/>
    </source>
</evidence>
<keyword evidence="7" id="KW-1185">Reference proteome</keyword>
<dbReference type="GO" id="GO:0000785">
    <property type="term" value="C:chromatin"/>
    <property type="evidence" value="ECO:0007669"/>
    <property type="project" value="InterPro"/>
</dbReference>
<evidence type="ECO:0000313" key="7">
    <source>
        <dbReference type="Proteomes" id="UP001148018"/>
    </source>
</evidence>
<feature type="region of interest" description="Disordered" evidence="5">
    <location>
        <begin position="1"/>
        <end position="97"/>
    </location>
</feature>
<evidence type="ECO:0000256" key="3">
    <source>
        <dbReference type="ARBA" id="ARBA00023125"/>
    </source>
</evidence>
<dbReference type="InterPro" id="IPR000079">
    <property type="entry name" value="HMGN_fam"/>
</dbReference>
<organism evidence="6 7">
    <name type="scientific">Muraenolepis orangiensis</name>
    <name type="common">Patagonian moray cod</name>
    <dbReference type="NCBI Taxonomy" id="630683"/>
    <lineage>
        <taxon>Eukaryota</taxon>
        <taxon>Metazoa</taxon>
        <taxon>Chordata</taxon>
        <taxon>Craniata</taxon>
        <taxon>Vertebrata</taxon>
        <taxon>Euteleostomi</taxon>
        <taxon>Actinopterygii</taxon>
        <taxon>Neopterygii</taxon>
        <taxon>Teleostei</taxon>
        <taxon>Neoteleostei</taxon>
        <taxon>Acanthomorphata</taxon>
        <taxon>Zeiogadaria</taxon>
        <taxon>Gadariae</taxon>
        <taxon>Gadiformes</taxon>
        <taxon>Muraenolepidoidei</taxon>
        <taxon>Muraenolepididae</taxon>
        <taxon>Muraenolepis</taxon>
    </lineage>
</organism>
<dbReference type="AlphaFoldDB" id="A0A9Q0INQ1"/>
<dbReference type="PRINTS" id="PR00925">
    <property type="entry name" value="NONHISHMG17"/>
</dbReference>
<comment type="similarity">
    <text evidence="2">Belongs to the HMGN family.</text>
</comment>
<feature type="compositionally biased region" description="Basic and acidic residues" evidence="5">
    <location>
        <begin position="38"/>
        <end position="58"/>
    </location>
</feature>
<sequence length="97" mass="10475">MPKRKADAAGDKESSKVTKQESTRRSERLSRISAAPKPEVKPKKTEKAVVKKSVEEKPAVTAKKATAKGKKDAAVAHNGQDKSEETEEAESATEEKA</sequence>
<evidence type="ECO:0000256" key="2">
    <source>
        <dbReference type="ARBA" id="ARBA00007696"/>
    </source>
</evidence>
<dbReference type="Proteomes" id="UP001148018">
    <property type="component" value="Unassembled WGS sequence"/>
</dbReference>
<keyword evidence="3" id="KW-0238">DNA-binding</keyword>
<accession>A0A9Q0INQ1</accession>
<dbReference type="GO" id="GO:0005634">
    <property type="term" value="C:nucleus"/>
    <property type="evidence" value="ECO:0007669"/>
    <property type="project" value="UniProtKB-SubCell"/>
</dbReference>
<proteinExistence type="inferred from homology"/>
<feature type="compositionally biased region" description="Acidic residues" evidence="5">
    <location>
        <begin position="84"/>
        <end position="97"/>
    </location>
</feature>
<dbReference type="SMART" id="SM00527">
    <property type="entry name" value="HMG17"/>
    <property type="match status" value="1"/>
</dbReference>
<name>A0A9Q0INQ1_9TELE</name>
<evidence type="ECO:0000313" key="6">
    <source>
        <dbReference type="EMBL" id="KAJ3604810.1"/>
    </source>
</evidence>
<comment type="caution">
    <text evidence="6">The sequence shown here is derived from an EMBL/GenBank/DDBJ whole genome shotgun (WGS) entry which is preliminary data.</text>
</comment>
<gene>
    <name evidence="6" type="ORF">NHX12_026862</name>
</gene>
<evidence type="ECO:0000256" key="4">
    <source>
        <dbReference type="ARBA" id="ARBA00023242"/>
    </source>
</evidence>
<comment type="subcellular location">
    <subcellularLocation>
        <location evidence="1">Nucleus</location>
    </subcellularLocation>
</comment>
<evidence type="ECO:0000256" key="1">
    <source>
        <dbReference type="ARBA" id="ARBA00004123"/>
    </source>
</evidence>
<feature type="compositionally biased region" description="Basic and acidic residues" evidence="5">
    <location>
        <begin position="69"/>
        <end position="83"/>
    </location>
</feature>
<dbReference type="Pfam" id="PF01101">
    <property type="entry name" value="HMG14_17"/>
    <property type="match status" value="1"/>
</dbReference>
<dbReference type="GO" id="GO:0031492">
    <property type="term" value="F:nucleosomal DNA binding"/>
    <property type="evidence" value="ECO:0007669"/>
    <property type="project" value="InterPro"/>
</dbReference>
<dbReference type="EMBL" id="JANIIK010000043">
    <property type="protein sequence ID" value="KAJ3604810.1"/>
    <property type="molecule type" value="Genomic_DNA"/>
</dbReference>
<keyword evidence="4" id="KW-0539">Nucleus</keyword>
<protein>
    <recommendedName>
        <fullName evidence="8">High mobility group nucleosome-binding domain-containing protein 3</fullName>
    </recommendedName>
</protein>
<dbReference type="OrthoDB" id="8956258at2759"/>